<reference evidence="2" key="1">
    <citation type="submission" date="2023-11" db="EMBL/GenBank/DDBJ databases">
        <authorList>
            <person name="Alioto T."/>
            <person name="Alioto T."/>
            <person name="Gomez Garrido J."/>
        </authorList>
    </citation>
    <scope>NUCLEOTIDE SEQUENCE</scope>
</reference>
<feature type="compositionally biased region" description="Basic residues" evidence="1">
    <location>
        <begin position="613"/>
        <end position="622"/>
    </location>
</feature>
<feature type="compositionally biased region" description="Low complexity" evidence="1">
    <location>
        <begin position="85"/>
        <end position="99"/>
    </location>
</feature>
<feature type="compositionally biased region" description="Polar residues" evidence="1">
    <location>
        <begin position="360"/>
        <end position="371"/>
    </location>
</feature>
<dbReference type="Proteomes" id="UP001296104">
    <property type="component" value="Unassembled WGS sequence"/>
</dbReference>
<feature type="region of interest" description="Disordered" evidence="1">
    <location>
        <begin position="1"/>
        <end position="21"/>
    </location>
</feature>
<evidence type="ECO:0000256" key="1">
    <source>
        <dbReference type="SAM" id="MobiDB-lite"/>
    </source>
</evidence>
<feature type="compositionally biased region" description="Basic and acidic residues" evidence="1">
    <location>
        <begin position="482"/>
        <end position="509"/>
    </location>
</feature>
<dbReference type="EMBL" id="CAVMBE010000015">
    <property type="protein sequence ID" value="CAK3952397.1"/>
    <property type="molecule type" value="Genomic_DNA"/>
</dbReference>
<name>A0AAI9E7V0_9PEZI</name>
<feature type="compositionally biased region" description="Polar residues" evidence="1">
    <location>
        <begin position="169"/>
        <end position="182"/>
    </location>
</feature>
<evidence type="ECO:0000313" key="3">
    <source>
        <dbReference type="Proteomes" id="UP001296104"/>
    </source>
</evidence>
<protein>
    <submittedName>
        <fullName evidence="2">Uncharacterized protein</fullName>
    </submittedName>
</protein>
<keyword evidence="3" id="KW-1185">Reference proteome</keyword>
<proteinExistence type="predicted"/>
<feature type="compositionally biased region" description="Basic and acidic residues" evidence="1">
    <location>
        <begin position="208"/>
        <end position="220"/>
    </location>
</feature>
<feature type="compositionally biased region" description="Low complexity" evidence="1">
    <location>
        <begin position="439"/>
        <end position="450"/>
    </location>
</feature>
<organism evidence="2 3">
    <name type="scientific">Lecanosticta acicola</name>
    <dbReference type="NCBI Taxonomy" id="111012"/>
    <lineage>
        <taxon>Eukaryota</taxon>
        <taxon>Fungi</taxon>
        <taxon>Dikarya</taxon>
        <taxon>Ascomycota</taxon>
        <taxon>Pezizomycotina</taxon>
        <taxon>Dothideomycetes</taxon>
        <taxon>Dothideomycetidae</taxon>
        <taxon>Mycosphaerellales</taxon>
        <taxon>Mycosphaerellaceae</taxon>
        <taxon>Lecanosticta</taxon>
    </lineage>
</organism>
<feature type="compositionally biased region" description="Low complexity" evidence="1">
    <location>
        <begin position="412"/>
        <end position="430"/>
    </location>
</feature>
<feature type="compositionally biased region" description="Low complexity" evidence="1">
    <location>
        <begin position="580"/>
        <end position="590"/>
    </location>
</feature>
<gene>
    <name evidence="2" type="ORF">LECACI_7A003289</name>
</gene>
<sequence>MAGRGDLSLPPLYMDLSPPPGQVHDELHDELLDMQALVANTADFRLENPMDNFQLHELSHEAGLKEIDHFFDPSPPPSSTKGKLPAVDAHPAAAAAGSGEADETVQEDVEMGDDDDNESPGLMEDIEQLSNVAPPIQGKQLPATSALEGESTAAGSPAAQTPRRLASAVFQQSPPSNAQLTPTVDMLEAADHSRVSPLPPSSGNRSQLQDEMREEERESSETPQTPFNASLKERLRSVTRSVAHPASGVAVEREQPSAHCSSGKQKAGTRVGEPAAASDHIDFQHDQGAEDESVTGDDPQGPQGQKRPRMSISPARSAEDVAPSPSKPLAKKAKLADDNSQRVLAPQNNGDVQVRELRNRTVTLEDNSGSTVKARRSTGAAESDAGDTVTRAQDATASPAATTQANTEPAATTGDSSDSSLTDLSMESSTHQPSSPMDTTTAAQSTAPAADPKLDHDTSMVDSKDEEDATDSAMPDAPQSEETSKTKEADKMTESTDQHPSDTEPDVPKPKPSKKKAAAKRKSAKQSRPAATQSAESTPKNRAPSAKSTPTKSTPANTKTRRNKTLTSLVGDSVLNKKIAPSPASANPSPRKTRGQRKADDEAVPGARTAAAAKRRHSEGAK</sequence>
<feature type="compositionally biased region" description="Basic residues" evidence="1">
    <location>
        <begin position="511"/>
        <end position="525"/>
    </location>
</feature>
<feature type="compositionally biased region" description="Basic and acidic residues" evidence="1">
    <location>
        <begin position="279"/>
        <end position="288"/>
    </location>
</feature>
<accession>A0AAI9E7V0</accession>
<feature type="compositionally biased region" description="Polar residues" evidence="1">
    <location>
        <begin position="532"/>
        <end position="558"/>
    </location>
</feature>
<feature type="region of interest" description="Disordered" evidence="1">
    <location>
        <begin position="70"/>
        <end position="622"/>
    </location>
</feature>
<feature type="compositionally biased region" description="Acidic residues" evidence="1">
    <location>
        <begin position="100"/>
        <end position="118"/>
    </location>
</feature>
<evidence type="ECO:0000313" key="2">
    <source>
        <dbReference type="EMBL" id="CAK3952397.1"/>
    </source>
</evidence>
<dbReference type="AlphaFoldDB" id="A0AAI9E7V0"/>
<comment type="caution">
    <text evidence="2">The sequence shown here is derived from an EMBL/GenBank/DDBJ whole genome shotgun (WGS) entry which is preliminary data.</text>
</comment>
<feature type="compositionally biased region" description="Polar residues" evidence="1">
    <location>
        <begin position="390"/>
        <end position="410"/>
    </location>
</feature>
<feature type="compositionally biased region" description="Basic and acidic residues" evidence="1">
    <location>
        <begin position="452"/>
        <end position="463"/>
    </location>
</feature>